<sequence>MWGEMPLRAVSGPTYLSCRSDGAGLMGSKNVSVTLASHWQRIPSSGNMQAKIVKTILIKGKPVEPRLKWGLLVIGQPEVSLTGYLVTSTELLLLIGQG</sequence>
<dbReference type="EMBL" id="UFYA01000001">
    <property type="protein sequence ID" value="STD13908.1"/>
    <property type="molecule type" value="Genomic_DNA"/>
</dbReference>
<comment type="caution">
    <text evidence="1">The sequence shown here is derived from an EMBL/GenBank/DDBJ whole genome shotgun (WGS) entry which is preliminary data.</text>
</comment>
<reference evidence="1 2" key="1">
    <citation type="submission" date="2018-06" db="EMBL/GenBank/DDBJ databases">
        <authorList>
            <consortium name="Pathogen Informatics"/>
            <person name="Doyle S."/>
        </authorList>
    </citation>
    <scope>NUCLEOTIDE SEQUENCE [LARGE SCALE GENOMIC DNA]</scope>
    <source>
        <strain evidence="1 2">NCTC7915</strain>
    </source>
</reference>
<evidence type="ECO:0000313" key="2">
    <source>
        <dbReference type="Proteomes" id="UP000254118"/>
    </source>
</evidence>
<organism evidence="1 2">
    <name type="scientific">Dermatophilus congolensis</name>
    <dbReference type="NCBI Taxonomy" id="1863"/>
    <lineage>
        <taxon>Bacteria</taxon>
        <taxon>Bacillati</taxon>
        <taxon>Actinomycetota</taxon>
        <taxon>Actinomycetes</taxon>
        <taxon>Micrococcales</taxon>
        <taxon>Dermatophilaceae</taxon>
        <taxon>Dermatophilus</taxon>
    </lineage>
</organism>
<name>A0AA46BPZ4_9MICO</name>
<evidence type="ECO:0000313" key="1">
    <source>
        <dbReference type="EMBL" id="STD13908.1"/>
    </source>
</evidence>
<proteinExistence type="predicted"/>
<dbReference type="Proteomes" id="UP000254118">
    <property type="component" value="Unassembled WGS sequence"/>
</dbReference>
<accession>A0AA46BPZ4</accession>
<protein>
    <submittedName>
        <fullName evidence="1">Uncharacterized protein</fullName>
    </submittedName>
</protein>
<gene>
    <name evidence="1" type="ORF">NCTC7915_02013</name>
</gene>
<dbReference type="AlphaFoldDB" id="A0AA46BPZ4"/>